<dbReference type="SUPFAM" id="SSF48264">
    <property type="entry name" value="Cytochrome P450"/>
    <property type="match status" value="1"/>
</dbReference>
<dbReference type="PANTHER" id="PTHR24304">
    <property type="entry name" value="CYTOCHROME P450 FAMILY 7"/>
    <property type="match status" value="1"/>
</dbReference>
<dbReference type="Gene3D" id="1.10.630.10">
    <property type="entry name" value="Cytochrome P450"/>
    <property type="match status" value="1"/>
</dbReference>
<dbReference type="GO" id="GO:0016705">
    <property type="term" value="F:oxidoreductase activity, acting on paired donors, with incorporation or reduction of molecular oxygen"/>
    <property type="evidence" value="ECO:0007669"/>
    <property type="project" value="InterPro"/>
</dbReference>
<keyword evidence="4 5" id="KW-0408">Iron</keyword>
<dbReference type="RefSeq" id="XP_064667297.1">
    <property type="nucleotide sequence ID" value="XM_064818881.1"/>
</dbReference>
<keyword evidence="6" id="KW-0503">Monooxygenase</keyword>
<reference evidence="8" key="2">
    <citation type="submission" date="2023-05" db="EMBL/GenBank/DDBJ databases">
        <authorList>
            <consortium name="Lawrence Berkeley National Laboratory"/>
            <person name="Steindorff A."/>
            <person name="Hensen N."/>
            <person name="Bonometti L."/>
            <person name="Westerberg I."/>
            <person name="Brannstrom I.O."/>
            <person name="Guillou S."/>
            <person name="Cros-Aarteil S."/>
            <person name="Calhoun S."/>
            <person name="Haridas S."/>
            <person name="Kuo A."/>
            <person name="Mondo S."/>
            <person name="Pangilinan J."/>
            <person name="Riley R."/>
            <person name="Labutti K."/>
            <person name="Andreopoulos B."/>
            <person name="Lipzen A."/>
            <person name="Chen C."/>
            <person name="Yanf M."/>
            <person name="Daum C."/>
            <person name="Ng V."/>
            <person name="Clum A."/>
            <person name="Ohm R."/>
            <person name="Martin F."/>
            <person name="Silar P."/>
            <person name="Natvig D."/>
            <person name="Lalanne C."/>
            <person name="Gautier V."/>
            <person name="Ament-Velasquez S.L."/>
            <person name="Kruys A."/>
            <person name="Hutchinson M.I."/>
            <person name="Powell A.J."/>
            <person name="Barry K."/>
            <person name="Miller A.N."/>
            <person name="Grigoriev I.V."/>
            <person name="Debuchy R."/>
            <person name="Gladieux P."/>
            <person name="Thoren M.H."/>
            <person name="Johannesson H."/>
        </authorList>
    </citation>
    <scope>NUCLEOTIDE SEQUENCE</scope>
    <source>
        <strain evidence="8">CBS 508.74</strain>
    </source>
</reference>
<evidence type="ECO:0000256" key="4">
    <source>
        <dbReference type="ARBA" id="ARBA00023004"/>
    </source>
</evidence>
<evidence type="ECO:0000256" key="6">
    <source>
        <dbReference type="RuleBase" id="RU000461"/>
    </source>
</evidence>
<dbReference type="InterPro" id="IPR002401">
    <property type="entry name" value="Cyt_P450_E_grp-I"/>
</dbReference>
<sequence>MIRELLHEVPFPVTAILVLAWLLLLWRFWMFTMKPLMRPSDPKELPYWIPYVGHTLAFFRASDKLLERGLNYMNRSHEIFAVRVLGKKIYIITEPADVTAAFRDSEGLSFDGLLGRLLRNFNVKPEAFERAWHKPQPGDWCYIPNNPLNPDQLDLIHFVEAVYKKQLLPGEHEEKLSQAFLSSASKSMQFGPDGLLDNCQMNEEIRRRLSLYSLCRLVIVDAVTRSFFGNHLHNIDPDIVEHMISFNRYAWMVVFGFGTGLFETPVAKPQKALMAALKGEEAWVLKQLLPVMDLVGIDVESRAAMLLMSYWAAISNEYNVTFWILAYLLYDESLFLAVKQETEAAWRQPPPSVASPSSGGEDQDEQLDVMYLSANSPRLEAIFNETLRLRNGAGAIREVTKTCVIGGKVFQAGNSLMIPFRQLHTNEKVWGPTVNNFDPSRFLDKKSLARHPSFRPFGGGATMCAGKTLAKEEVFGFIAILLRRFDVRLAAGAPLDETASRPSKDGSPNIGRIPPFPLMNDTVPSLGINGPIDGMDVIVDITTRCPKKG</sequence>
<evidence type="ECO:0000256" key="2">
    <source>
        <dbReference type="ARBA" id="ARBA00022617"/>
    </source>
</evidence>
<dbReference type="InterPro" id="IPR017972">
    <property type="entry name" value="Cyt_P450_CS"/>
</dbReference>
<keyword evidence="3 5" id="KW-0479">Metal-binding</keyword>
<feature type="binding site" description="axial binding residue" evidence="5">
    <location>
        <position position="464"/>
    </location>
    <ligand>
        <name>heme</name>
        <dbReference type="ChEBI" id="CHEBI:30413"/>
    </ligand>
    <ligandPart>
        <name>Fe</name>
        <dbReference type="ChEBI" id="CHEBI:18248"/>
    </ligandPart>
</feature>
<keyword evidence="6" id="KW-0560">Oxidoreductase</keyword>
<evidence type="ECO:0000313" key="8">
    <source>
        <dbReference type="EMBL" id="KAK4109727.1"/>
    </source>
</evidence>
<dbReference type="GO" id="GO:0020037">
    <property type="term" value="F:heme binding"/>
    <property type="evidence" value="ECO:0007669"/>
    <property type="project" value="InterPro"/>
</dbReference>
<feature type="transmembrane region" description="Helical" evidence="7">
    <location>
        <begin position="12"/>
        <end position="29"/>
    </location>
</feature>
<comment type="similarity">
    <text evidence="1 6">Belongs to the cytochrome P450 family.</text>
</comment>
<gene>
    <name evidence="8" type="ORF">N656DRAFT_838875</name>
</gene>
<keyword evidence="7" id="KW-0472">Membrane</keyword>
<evidence type="ECO:0000256" key="1">
    <source>
        <dbReference type="ARBA" id="ARBA00010617"/>
    </source>
</evidence>
<comment type="caution">
    <text evidence="8">The sequence shown here is derived from an EMBL/GenBank/DDBJ whole genome shotgun (WGS) entry which is preliminary data.</text>
</comment>
<proteinExistence type="inferred from homology"/>
<keyword evidence="7" id="KW-1133">Transmembrane helix</keyword>
<dbReference type="CDD" id="cd11040">
    <property type="entry name" value="CYP7_CYP8-like"/>
    <property type="match status" value="1"/>
</dbReference>
<accession>A0AAN6QGC5</accession>
<dbReference type="AlphaFoldDB" id="A0AAN6QGC5"/>
<reference evidence="8" key="1">
    <citation type="journal article" date="2023" name="Mol. Phylogenet. Evol.">
        <title>Genome-scale phylogeny and comparative genomics of the fungal order Sordariales.</title>
        <authorList>
            <person name="Hensen N."/>
            <person name="Bonometti L."/>
            <person name="Westerberg I."/>
            <person name="Brannstrom I.O."/>
            <person name="Guillou S."/>
            <person name="Cros-Aarteil S."/>
            <person name="Calhoun S."/>
            <person name="Haridas S."/>
            <person name="Kuo A."/>
            <person name="Mondo S."/>
            <person name="Pangilinan J."/>
            <person name="Riley R."/>
            <person name="LaButti K."/>
            <person name="Andreopoulos B."/>
            <person name="Lipzen A."/>
            <person name="Chen C."/>
            <person name="Yan M."/>
            <person name="Daum C."/>
            <person name="Ng V."/>
            <person name="Clum A."/>
            <person name="Steindorff A."/>
            <person name="Ohm R.A."/>
            <person name="Martin F."/>
            <person name="Silar P."/>
            <person name="Natvig D.O."/>
            <person name="Lalanne C."/>
            <person name="Gautier V."/>
            <person name="Ament-Velasquez S.L."/>
            <person name="Kruys A."/>
            <person name="Hutchinson M.I."/>
            <person name="Powell A.J."/>
            <person name="Barry K."/>
            <person name="Miller A.N."/>
            <person name="Grigoriev I.V."/>
            <person name="Debuchy R."/>
            <person name="Gladieux P."/>
            <person name="Hiltunen Thoren M."/>
            <person name="Johannesson H."/>
        </authorList>
    </citation>
    <scope>NUCLEOTIDE SEQUENCE</scope>
    <source>
        <strain evidence="8">CBS 508.74</strain>
    </source>
</reference>
<dbReference type="PRINTS" id="PR00463">
    <property type="entry name" value="EP450I"/>
</dbReference>
<evidence type="ECO:0000256" key="3">
    <source>
        <dbReference type="ARBA" id="ARBA00022723"/>
    </source>
</evidence>
<dbReference type="GO" id="GO:0005506">
    <property type="term" value="F:iron ion binding"/>
    <property type="evidence" value="ECO:0007669"/>
    <property type="project" value="InterPro"/>
</dbReference>
<keyword evidence="2 5" id="KW-0349">Heme</keyword>
<dbReference type="EMBL" id="MU853354">
    <property type="protein sequence ID" value="KAK4109727.1"/>
    <property type="molecule type" value="Genomic_DNA"/>
</dbReference>
<dbReference type="Pfam" id="PF00067">
    <property type="entry name" value="p450"/>
    <property type="match status" value="1"/>
</dbReference>
<dbReference type="PANTHER" id="PTHR24304:SF2">
    <property type="entry name" value="24-HYDROXYCHOLESTEROL 7-ALPHA-HYDROXYLASE"/>
    <property type="match status" value="1"/>
</dbReference>
<dbReference type="InterPro" id="IPR050529">
    <property type="entry name" value="CYP450_sterol_14alpha_dmase"/>
</dbReference>
<evidence type="ECO:0000313" key="9">
    <source>
        <dbReference type="Proteomes" id="UP001302812"/>
    </source>
</evidence>
<dbReference type="InterPro" id="IPR036396">
    <property type="entry name" value="Cyt_P450_sf"/>
</dbReference>
<dbReference type="GO" id="GO:0008395">
    <property type="term" value="F:steroid hydroxylase activity"/>
    <property type="evidence" value="ECO:0007669"/>
    <property type="project" value="TreeGrafter"/>
</dbReference>
<organism evidence="8 9">
    <name type="scientific">Canariomyces notabilis</name>
    <dbReference type="NCBI Taxonomy" id="2074819"/>
    <lineage>
        <taxon>Eukaryota</taxon>
        <taxon>Fungi</taxon>
        <taxon>Dikarya</taxon>
        <taxon>Ascomycota</taxon>
        <taxon>Pezizomycotina</taxon>
        <taxon>Sordariomycetes</taxon>
        <taxon>Sordariomycetidae</taxon>
        <taxon>Sordariales</taxon>
        <taxon>Chaetomiaceae</taxon>
        <taxon>Canariomyces</taxon>
    </lineage>
</organism>
<comment type="cofactor">
    <cofactor evidence="5">
        <name>heme</name>
        <dbReference type="ChEBI" id="CHEBI:30413"/>
    </cofactor>
</comment>
<protein>
    <submittedName>
        <fullName evidence="8">Cytochrome P450</fullName>
    </submittedName>
</protein>
<keyword evidence="9" id="KW-1185">Reference proteome</keyword>
<keyword evidence="7" id="KW-0812">Transmembrane</keyword>
<evidence type="ECO:0000256" key="5">
    <source>
        <dbReference type="PIRSR" id="PIRSR602401-1"/>
    </source>
</evidence>
<dbReference type="GeneID" id="89943007"/>
<name>A0AAN6QGC5_9PEZI</name>
<evidence type="ECO:0000256" key="7">
    <source>
        <dbReference type="SAM" id="Phobius"/>
    </source>
</evidence>
<dbReference type="PROSITE" id="PS00086">
    <property type="entry name" value="CYTOCHROME_P450"/>
    <property type="match status" value="1"/>
</dbReference>
<dbReference type="InterPro" id="IPR001128">
    <property type="entry name" value="Cyt_P450"/>
</dbReference>
<dbReference type="Proteomes" id="UP001302812">
    <property type="component" value="Unassembled WGS sequence"/>
</dbReference>